<gene>
    <name evidence="1" type="ORF">C2L71_09455</name>
</gene>
<evidence type="ECO:0008006" key="3">
    <source>
        <dbReference type="Google" id="ProtNLM"/>
    </source>
</evidence>
<proteinExistence type="predicted"/>
<evidence type="ECO:0000313" key="1">
    <source>
        <dbReference type="EMBL" id="PNV67151.1"/>
    </source>
</evidence>
<organism evidence="1 2">
    <name type="scientific">Enteroscipio rubneri</name>
    <dbReference type="NCBI Taxonomy" id="2070686"/>
    <lineage>
        <taxon>Bacteria</taxon>
        <taxon>Bacillati</taxon>
        <taxon>Actinomycetota</taxon>
        <taxon>Coriobacteriia</taxon>
        <taxon>Eggerthellales</taxon>
        <taxon>Eggerthellaceae</taxon>
        <taxon>Enteroscipio</taxon>
    </lineage>
</organism>
<dbReference type="Proteomes" id="UP000236197">
    <property type="component" value="Unassembled WGS sequence"/>
</dbReference>
<dbReference type="EMBL" id="PPEK01000012">
    <property type="protein sequence ID" value="PNV67151.1"/>
    <property type="molecule type" value="Genomic_DNA"/>
</dbReference>
<comment type="caution">
    <text evidence="1">The sequence shown here is derived from an EMBL/GenBank/DDBJ whole genome shotgun (WGS) entry which is preliminary data.</text>
</comment>
<protein>
    <recommendedName>
        <fullName evidence="3">AbiTii domain-containing protein</fullName>
    </recommendedName>
</protein>
<keyword evidence="2" id="KW-1185">Reference proteome</keyword>
<dbReference type="AlphaFoldDB" id="A0A2K2U9Z7"/>
<reference evidence="2" key="1">
    <citation type="submission" date="2018-01" db="EMBL/GenBank/DDBJ databases">
        <title>Rubneribacter badeniensis gen. nov., sp. nov., and Colonibacter rubneri, gen. nov., sp. nov., WGS of new members of the Eggerthellaceae.</title>
        <authorList>
            <person name="Danylec N."/>
            <person name="Stoll D.A."/>
            <person name="Doetsch A."/>
            <person name="Kulling S.E."/>
            <person name="Huch M."/>
        </authorList>
    </citation>
    <scope>NUCLEOTIDE SEQUENCE [LARGE SCALE GENOMIC DNA]</scope>
    <source>
        <strain evidence="2">ResAG-96</strain>
    </source>
</reference>
<accession>A0A2K2U9Z7</accession>
<evidence type="ECO:0000313" key="2">
    <source>
        <dbReference type="Proteomes" id="UP000236197"/>
    </source>
</evidence>
<name>A0A2K2U9Z7_9ACTN</name>
<sequence length="238" mass="25939">MEAEPTIKKYLDDCVANHTPEGFDAAEDVRTVAKEFGATFGSFSTVPEEESAEVYLILKEIVAQNIQGHSHFFYGYAQGNKFADMYKGFLNKVARRLIANIGSYLTMIGIEMGLDGGDSPTANFYGSVQNAQINQPTGSAKVYASQARVMNASDINGLLEAILTAAVAEIDDNETIEDVRDNVEAIRDQVESDKPKRGVLKSALRFLGSINGGTQFTAAVVQIIEFFNESGFQLPFPD</sequence>